<dbReference type="AlphaFoldDB" id="A0A1I5KZY5"/>
<dbReference type="EMBL" id="FOXC01000001">
    <property type="protein sequence ID" value="SFO90166.1"/>
    <property type="molecule type" value="Genomic_DNA"/>
</dbReference>
<dbReference type="InterPro" id="IPR025716">
    <property type="entry name" value="Post-transcriptional_regulator"/>
</dbReference>
<evidence type="ECO:0000313" key="2">
    <source>
        <dbReference type="EMBL" id="SFO90166.1"/>
    </source>
</evidence>
<keyword evidence="4" id="KW-1185">Reference proteome</keyword>
<dbReference type="OrthoDB" id="2990595at2"/>
<proteinExistence type="predicted"/>
<reference evidence="1 4" key="2">
    <citation type="submission" date="2019-07" db="EMBL/GenBank/DDBJ databases">
        <title>Whole genome shotgun sequence of Halolactibacillus halophilus NBRC 100868.</title>
        <authorList>
            <person name="Hosoyama A."/>
            <person name="Uohara A."/>
            <person name="Ohji S."/>
            <person name="Ichikawa N."/>
        </authorList>
    </citation>
    <scope>NUCLEOTIDE SEQUENCE [LARGE SCALE GENOMIC DNA]</scope>
    <source>
        <strain evidence="1 4">NBRC 100868</strain>
    </source>
</reference>
<evidence type="ECO:0000313" key="3">
    <source>
        <dbReference type="Proteomes" id="UP000242243"/>
    </source>
</evidence>
<dbReference type="Proteomes" id="UP000242243">
    <property type="component" value="Unassembled WGS sequence"/>
</dbReference>
<organism evidence="2 3">
    <name type="scientific">Halolactibacillus halophilus</name>
    <dbReference type="NCBI Taxonomy" id="306540"/>
    <lineage>
        <taxon>Bacteria</taxon>
        <taxon>Bacillati</taxon>
        <taxon>Bacillota</taxon>
        <taxon>Bacilli</taxon>
        <taxon>Bacillales</taxon>
        <taxon>Bacillaceae</taxon>
        <taxon>Halolactibacillus</taxon>
    </lineage>
</organism>
<dbReference type="EMBL" id="BJWI01000001">
    <property type="protein sequence ID" value="GEM00566.1"/>
    <property type="molecule type" value="Genomic_DNA"/>
</dbReference>
<accession>A0A1I5KZY5</accession>
<evidence type="ECO:0000313" key="1">
    <source>
        <dbReference type="EMBL" id="GEM00566.1"/>
    </source>
</evidence>
<reference evidence="2 3" key="1">
    <citation type="submission" date="2016-10" db="EMBL/GenBank/DDBJ databases">
        <authorList>
            <person name="de Groot N.N."/>
        </authorList>
    </citation>
    <scope>NUCLEOTIDE SEQUENCE [LARGE SCALE GENOMIC DNA]</scope>
    <source>
        <strain evidence="2 3">DSM 17073</strain>
    </source>
</reference>
<gene>
    <name evidence="1" type="ORF">HHA03_00980</name>
    <name evidence="2" type="ORF">SAMN05421839_101108</name>
</gene>
<dbReference type="RefSeq" id="WP_089829293.1">
    <property type="nucleotide sequence ID" value="NZ_BJWI01000001.1"/>
</dbReference>
<evidence type="ECO:0000313" key="4">
    <source>
        <dbReference type="Proteomes" id="UP000321547"/>
    </source>
</evidence>
<dbReference type="Pfam" id="PF13797">
    <property type="entry name" value="Post_transc_reg"/>
    <property type="match status" value="1"/>
</dbReference>
<name>A0A1I5KZY5_9BACI</name>
<sequence length="93" mass="10606">MEPKLASEWKLSLGNVIDSKVNELIYLGYDEANATNVWQCLVKKVWKKDKQLPLHQVVEDILHLKPHLFMSYMTQMAYQTDDLSGAIEGVLGS</sequence>
<dbReference type="Proteomes" id="UP000321547">
    <property type="component" value="Unassembled WGS sequence"/>
</dbReference>
<protein>
    <submittedName>
        <fullName evidence="2">Post-transcriptional regulator</fullName>
    </submittedName>
</protein>
<dbReference type="STRING" id="306540.SAMN05421839_101108"/>